<accession>A0ABT8SJC8</accession>
<keyword evidence="3" id="KW-1185">Reference proteome</keyword>
<keyword evidence="1" id="KW-0812">Transmembrane</keyword>
<dbReference type="InterPro" id="IPR021265">
    <property type="entry name" value="DUF2842"/>
</dbReference>
<dbReference type="Pfam" id="PF11003">
    <property type="entry name" value="DUF2842"/>
    <property type="match status" value="1"/>
</dbReference>
<keyword evidence="1" id="KW-0472">Membrane</keyword>
<name>A0ABT8SJC8_9CAUL</name>
<evidence type="ECO:0000256" key="1">
    <source>
        <dbReference type="SAM" id="Phobius"/>
    </source>
</evidence>
<protein>
    <submittedName>
        <fullName evidence="2">DUF2842 domain-containing protein</fullName>
    </submittedName>
</protein>
<comment type="caution">
    <text evidence="2">The sequence shown here is derived from an EMBL/GenBank/DDBJ whole genome shotgun (WGS) entry which is preliminary data.</text>
</comment>
<dbReference type="EMBL" id="JAUKTR010000001">
    <property type="protein sequence ID" value="MDO1558688.1"/>
    <property type="molecule type" value="Genomic_DNA"/>
</dbReference>
<feature type="transmembrane region" description="Helical" evidence="1">
    <location>
        <begin position="40"/>
        <end position="58"/>
    </location>
</feature>
<dbReference type="RefSeq" id="WP_302109089.1">
    <property type="nucleotide sequence ID" value="NZ_JAUKTR010000001.1"/>
</dbReference>
<gene>
    <name evidence="2" type="ORF">Q0812_04515</name>
</gene>
<evidence type="ECO:0000313" key="3">
    <source>
        <dbReference type="Proteomes" id="UP001169063"/>
    </source>
</evidence>
<evidence type="ECO:0000313" key="2">
    <source>
        <dbReference type="EMBL" id="MDO1558688.1"/>
    </source>
</evidence>
<sequence length="66" mass="7326">MGPRTRKAVASILMLVFLALYVWGAATLADRLPDNRVIEVIYFAIVGVAWGLPLLPLMKWAETGRL</sequence>
<organism evidence="2 3">
    <name type="scientific">Peiella sedimenti</name>
    <dbReference type="NCBI Taxonomy" id="3061083"/>
    <lineage>
        <taxon>Bacteria</taxon>
        <taxon>Pseudomonadati</taxon>
        <taxon>Pseudomonadota</taxon>
        <taxon>Alphaproteobacteria</taxon>
        <taxon>Caulobacterales</taxon>
        <taxon>Caulobacteraceae</taxon>
        <taxon>Peiella</taxon>
    </lineage>
</organism>
<dbReference type="Proteomes" id="UP001169063">
    <property type="component" value="Unassembled WGS sequence"/>
</dbReference>
<proteinExistence type="predicted"/>
<keyword evidence="1" id="KW-1133">Transmembrane helix</keyword>
<reference evidence="2" key="1">
    <citation type="submission" date="2023-07" db="EMBL/GenBank/DDBJ databases">
        <title>Brevundimonas soil sp. nov., isolated from the soil of chemical plant.</title>
        <authorList>
            <person name="Wu N."/>
        </authorList>
    </citation>
    <scope>NUCLEOTIDE SEQUENCE</scope>
    <source>
        <strain evidence="2">XZ-24</strain>
    </source>
</reference>